<evidence type="ECO:0000256" key="1">
    <source>
        <dbReference type="SAM" id="Coils"/>
    </source>
</evidence>
<evidence type="ECO:0000259" key="3">
    <source>
        <dbReference type="Pfam" id="PF13304"/>
    </source>
</evidence>
<dbReference type="InterPro" id="IPR051396">
    <property type="entry name" value="Bact_Antivir_Def_Nuclease"/>
</dbReference>
<feature type="region of interest" description="Disordered" evidence="2">
    <location>
        <begin position="616"/>
        <end position="635"/>
    </location>
</feature>
<keyword evidence="4" id="KW-0547">Nucleotide-binding</keyword>
<dbReference type="GO" id="GO:0005524">
    <property type="term" value="F:ATP binding"/>
    <property type="evidence" value="ECO:0007669"/>
    <property type="project" value="UniProtKB-KW"/>
</dbReference>
<name>A0ABZ0ZIU7_9HYPH</name>
<sequence length="635" mass="71280">MRKNPNLINSVEVKYFRSINTQKIRECKPVNIITGSNDVGKSNLLRALNLFFNEKNEHGDDIVFREEFSHSRLDAVRRESIKGKQFIQIEIEFNCQESFQKTLPPRFKVRKTWFRDSKSPNFTHDLERYIASGSLQTTKNKAEGSLQRFLNSIVFTYLPAIKDRGIFQSVLSELQSVLFERSETSGDNFIEDIERFSNELENQAQELRQAFEEITGVDARISLPSTYADLFRAFNIKTAGPFEESVALDNRGDGVRVRFLPAILNYIAERSTKVHVWGIEEPENSMEYKRAFELADTMAKSYCKNAQIFLTTHSPAFIDVNREGQSIYMAQRKGHDTEFLHLNSARRNRLVIEDPYMLVADELGHIKLMNELHDKLQERILVAEKAAASLAATMAEVEAVKIPVLLTEGKTDVLVLKEAWRKLRGTALPFAIKSCNVLSETEKNDAAGAAQLAICLRSIMADSHSVVVGLFDRDDEGQKCWGLDANFAKQNLFSDVKASKNGKAYAILLPVPDSEPDLANSSHHCLEFMFPIAALNTKKDGRGLTLKGLPLVTKCGSKIVSSVEGTEIWQMTIVDGKKVFAEEIVPTLETAHFKEFEKIFGLIEGIIAAIPKQQPDGSAVAEEDGTETASLDIVA</sequence>
<dbReference type="InterPro" id="IPR027417">
    <property type="entry name" value="P-loop_NTPase"/>
</dbReference>
<dbReference type="Proteomes" id="UP001322785">
    <property type="component" value="Chromosome"/>
</dbReference>
<keyword evidence="5" id="KW-1185">Reference proteome</keyword>
<feature type="domain" description="ATPase AAA-type core" evidence="3">
    <location>
        <begin position="30"/>
        <end position="319"/>
    </location>
</feature>
<evidence type="ECO:0000313" key="5">
    <source>
        <dbReference type="Proteomes" id="UP001322785"/>
    </source>
</evidence>
<organism evidence="4 5">
    <name type="scientific">Rhizobium indigoferae</name>
    <dbReference type="NCBI Taxonomy" id="158891"/>
    <lineage>
        <taxon>Bacteria</taxon>
        <taxon>Pseudomonadati</taxon>
        <taxon>Pseudomonadota</taxon>
        <taxon>Alphaproteobacteria</taxon>
        <taxon>Hyphomicrobiales</taxon>
        <taxon>Rhizobiaceae</taxon>
        <taxon>Rhizobium/Agrobacterium group</taxon>
        <taxon>Rhizobium</taxon>
    </lineage>
</organism>
<gene>
    <name evidence="4" type="ORF">U5G49_003565</name>
</gene>
<dbReference type="PANTHER" id="PTHR43581">
    <property type="entry name" value="ATP/GTP PHOSPHATASE"/>
    <property type="match status" value="1"/>
</dbReference>
<reference evidence="4 5" key="1">
    <citation type="submission" date="2023-12" db="EMBL/GenBank/DDBJ databases">
        <authorList>
            <person name="Menendez E."/>
            <person name="Kaur S."/>
            <person name="Flores-Felix J.D."/>
            <person name="diCenzo G.C."/>
            <person name="Peix A."/>
            <person name="Velazquez E."/>
        </authorList>
    </citation>
    <scope>NUCLEOTIDE SEQUENCE [LARGE SCALE GENOMIC DNA]</scope>
    <source>
        <strain evidence="4 5">CIP 108029</strain>
    </source>
</reference>
<dbReference type="InterPro" id="IPR003959">
    <property type="entry name" value="ATPase_AAA_core"/>
</dbReference>
<dbReference type="Pfam" id="PF13304">
    <property type="entry name" value="AAA_21"/>
    <property type="match status" value="1"/>
</dbReference>
<dbReference type="RefSeq" id="WP_193444248.1">
    <property type="nucleotide sequence ID" value="NZ_BSOQ01000004.1"/>
</dbReference>
<dbReference type="SUPFAM" id="SSF52540">
    <property type="entry name" value="P-loop containing nucleoside triphosphate hydrolases"/>
    <property type="match status" value="1"/>
</dbReference>
<dbReference type="PANTHER" id="PTHR43581:SF4">
    <property type="entry name" value="ATP_GTP PHOSPHATASE"/>
    <property type="match status" value="1"/>
</dbReference>
<accession>A0ABZ0ZIU7</accession>
<keyword evidence="4" id="KW-0067">ATP-binding</keyword>
<dbReference type="Gene3D" id="3.40.50.300">
    <property type="entry name" value="P-loop containing nucleotide triphosphate hydrolases"/>
    <property type="match status" value="1"/>
</dbReference>
<dbReference type="EMBL" id="CP140635">
    <property type="protein sequence ID" value="WQN38400.1"/>
    <property type="molecule type" value="Genomic_DNA"/>
</dbReference>
<proteinExistence type="predicted"/>
<evidence type="ECO:0000313" key="4">
    <source>
        <dbReference type="EMBL" id="WQN38400.1"/>
    </source>
</evidence>
<protein>
    <submittedName>
        <fullName evidence="4">ATP-binding protein</fullName>
    </submittedName>
</protein>
<evidence type="ECO:0000256" key="2">
    <source>
        <dbReference type="SAM" id="MobiDB-lite"/>
    </source>
</evidence>
<keyword evidence="1" id="KW-0175">Coiled coil</keyword>
<feature type="coiled-coil region" evidence="1">
    <location>
        <begin position="190"/>
        <end position="217"/>
    </location>
</feature>